<evidence type="ECO:0000313" key="1">
    <source>
        <dbReference type="EMBL" id="AVF25371.1"/>
    </source>
</evidence>
<sequence>MDKFRLWAKANKYTVELLLGNTGVLDEYTNFLTDYPNEILSGLLTIIKAANTFGFSIDHILERLPEPSLTNKVDPVKIEKFLRFHYQKAIYAFSQHRFEEGLETILYCLSLSISTKNHPKTVLCTAWFQKYIKHVSNSQKETFSNIMEEVLKGEN</sequence>
<organism evidence="1 2">
    <name type="scientific">Paenibacillus larvae subsp. larvae</name>
    <dbReference type="NCBI Taxonomy" id="147375"/>
    <lineage>
        <taxon>Bacteria</taxon>
        <taxon>Bacillati</taxon>
        <taxon>Bacillota</taxon>
        <taxon>Bacilli</taxon>
        <taxon>Bacillales</taxon>
        <taxon>Paenibacillaceae</taxon>
        <taxon>Paenibacillus</taxon>
    </lineage>
</organism>
<evidence type="ECO:0000313" key="2">
    <source>
        <dbReference type="Proteomes" id="UP000239833"/>
    </source>
</evidence>
<proteinExistence type="predicted"/>
<dbReference type="GO" id="GO:0003677">
    <property type="term" value="F:DNA binding"/>
    <property type="evidence" value="ECO:0007669"/>
    <property type="project" value="UniProtKB-KW"/>
</dbReference>
<dbReference type="AlphaFoldDB" id="A0A2L1UB98"/>
<keyword evidence="1" id="KW-0238">DNA-binding</keyword>
<dbReference type="GeneID" id="64217967"/>
<dbReference type="EMBL" id="CP019655">
    <property type="protein sequence ID" value="AVF25371.1"/>
    <property type="molecule type" value="Genomic_DNA"/>
</dbReference>
<gene>
    <name evidence="1" type="ORF">ERICIII_01168</name>
</gene>
<dbReference type="Proteomes" id="UP000239833">
    <property type="component" value="Chromosome"/>
</dbReference>
<dbReference type="RefSeq" id="WP_077997012.1">
    <property type="nucleotide sequence ID" value="NZ_CP019655.1"/>
</dbReference>
<accession>A0A2L1UB98</accession>
<name>A0A2L1UB98_9BACL</name>
<dbReference type="STRING" id="147375.BXP28_12625"/>
<protein>
    <submittedName>
        <fullName evidence="1">Putative DNA-binding protein</fullName>
    </submittedName>
</protein>
<reference evidence="2" key="1">
    <citation type="submission" date="2017-02" db="EMBL/GenBank/DDBJ databases">
        <title>Delineation of Paenibacillus larvae strains originating from foulbrood outbreaks.</title>
        <authorList>
            <person name="Beims H."/>
            <person name="Bunk B."/>
            <person name="Sproeer C."/>
            <person name="Mohr K.I."/>
            <person name="Pradella S."/>
            <person name="Guenther G."/>
            <person name="Rohde M."/>
            <person name="von der Ohe W."/>
            <person name="Steinert M."/>
        </authorList>
    </citation>
    <scope>NUCLEOTIDE SEQUENCE [LARGE SCALE GENOMIC DNA]</scope>
    <source>
        <strain evidence="2">Eric_III</strain>
    </source>
</reference>